<evidence type="ECO:0000256" key="2">
    <source>
        <dbReference type="PROSITE-ProRule" id="PRU00169"/>
    </source>
</evidence>
<name>A0ABU9JRE7_9GAMM</name>
<comment type="caution">
    <text evidence="4">The sequence shown here is derived from an EMBL/GenBank/DDBJ whole genome shotgun (WGS) entry which is preliminary data.</text>
</comment>
<dbReference type="PROSITE" id="PS50110">
    <property type="entry name" value="RESPONSE_REGULATORY"/>
    <property type="match status" value="1"/>
</dbReference>
<dbReference type="SMART" id="SM00448">
    <property type="entry name" value="REC"/>
    <property type="match status" value="1"/>
</dbReference>
<evidence type="ECO:0000256" key="1">
    <source>
        <dbReference type="ARBA" id="ARBA00022553"/>
    </source>
</evidence>
<evidence type="ECO:0000313" key="4">
    <source>
        <dbReference type="EMBL" id="MEL3955070.1"/>
    </source>
</evidence>
<evidence type="ECO:0000313" key="5">
    <source>
        <dbReference type="Proteomes" id="UP001455088"/>
    </source>
</evidence>
<evidence type="ECO:0000259" key="3">
    <source>
        <dbReference type="PROSITE" id="PS50110"/>
    </source>
</evidence>
<accession>A0ABU9JRE7</accession>
<dbReference type="InterPro" id="IPR011006">
    <property type="entry name" value="CheY-like_superfamily"/>
</dbReference>
<dbReference type="EMBL" id="JBBYHY010000009">
    <property type="protein sequence ID" value="MEL3955070.1"/>
    <property type="molecule type" value="Genomic_DNA"/>
</dbReference>
<reference evidence="4 5" key="1">
    <citation type="submission" date="2024-04" db="EMBL/GenBank/DDBJ databases">
        <title>Bacterial endophytes with biocontrol capabilities against important plant pathogens.</title>
        <authorList>
            <person name="Alayande K.A."/>
        </authorList>
    </citation>
    <scope>NUCLEOTIDE SEQUENCE [LARGE SCALE GENOMIC DNA]</scope>
    <source>
        <strain evidence="4 5">KV22</strain>
    </source>
</reference>
<feature type="modified residue" description="4-aspartylphosphate" evidence="2">
    <location>
        <position position="61"/>
    </location>
</feature>
<dbReference type="PANTHER" id="PTHR44591">
    <property type="entry name" value="STRESS RESPONSE REGULATOR PROTEIN 1"/>
    <property type="match status" value="1"/>
</dbReference>
<sequence length="134" mass="14315">MNRSTVVPTGRTVLVVEDEAELSRLFIEVLQEAGHTAVSADSVTDALSALTGQRFDAAILDVELRDGSVFPVADRLAATGTPFLFASAVYHQIVPRAHQRVPFVSKPFDIRVLQQRVAEALATGSGSTGNPQQA</sequence>
<dbReference type="Proteomes" id="UP001455088">
    <property type="component" value="Unassembled WGS sequence"/>
</dbReference>
<protein>
    <submittedName>
        <fullName evidence="4">Response regulator</fullName>
    </submittedName>
</protein>
<dbReference type="Pfam" id="PF00072">
    <property type="entry name" value="Response_reg"/>
    <property type="match status" value="1"/>
</dbReference>
<keyword evidence="1 2" id="KW-0597">Phosphoprotein</keyword>
<dbReference type="PANTHER" id="PTHR44591:SF24">
    <property type="entry name" value="PROTEIN-GLUTAMATE METHYLESTERASE_PROTEIN-GLUTAMINE GLUTAMINASE 1"/>
    <property type="match status" value="1"/>
</dbReference>
<dbReference type="RefSeq" id="WP_102789260.1">
    <property type="nucleotide sequence ID" value="NZ_JBBYHY010000009.1"/>
</dbReference>
<feature type="domain" description="Response regulatory" evidence="3">
    <location>
        <begin position="12"/>
        <end position="121"/>
    </location>
</feature>
<proteinExistence type="predicted"/>
<organism evidence="4 5">
    <name type="scientific">Stenotrophomonas bentonitica</name>
    <dbReference type="NCBI Taxonomy" id="1450134"/>
    <lineage>
        <taxon>Bacteria</taxon>
        <taxon>Pseudomonadati</taxon>
        <taxon>Pseudomonadota</taxon>
        <taxon>Gammaproteobacteria</taxon>
        <taxon>Lysobacterales</taxon>
        <taxon>Lysobacteraceae</taxon>
        <taxon>Stenotrophomonas</taxon>
    </lineage>
</organism>
<gene>
    <name evidence="4" type="ORF">AAE039_16050</name>
</gene>
<dbReference type="Gene3D" id="3.40.50.2300">
    <property type="match status" value="1"/>
</dbReference>
<keyword evidence="5" id="KW-1185">Reference proteome</keyword>
<dbReference type="InterPro" id="IPR001789">
    <property type="entry name" value="Sig_transdc_resp-reg_receiver"/>
</dbReference>
<dbReference type="InterPro" id="IPR050595">
    <property type="entry name" value="Bact_response_regulator"/>
</dbReference>
<dbReference type="SUPFAM" id="SSF52172">
    <property type="entry name" value="CheY-like"/>
    <property type="match status" value="1"/>
</dbReference>